<organism evidence="2 3">
    <name type="scientific">Canna indica</name>
    <name type="common">Indian-shot</name>
    <dbReference type="NCBI Taxonomy" id="4628"/>
    <lineage>
        <taxon>Eukaryota</taxon>
        <taxon>Viridiplantae</taxon>
        <taxon>Streptophyta</taxon>
        <taxon>Embryophyta</taxon>
        <taxon>Tracheophyta</taxon>
        <taxon>Spermatophyta</taxon>
        <taxon>Magnoliopsida</taxon>
        <taxon>Liliopsida</taxon>
        <taxon>Zingiberales</taxon>
        <taxon>Cannaceae</taxon>
        <taxon>Canna</taxon>
    </lineage>
</organism>
<dbReference type="InterPro" id="IPR055290">
    <property type="entry name" value="At3g26010-like"/>
</dbReference>
<dbReference type="InterPro" id="IPR056592">
    <property type="entry name" value="Beta-prop_At3g26010-like"/>
</dbReference>
<keyword evidence="3" id="KW-1185">Reference proteome</keyword>
<dbReference type="EMBL" id="CP136893">
    <property type="protein sequence ID" value="WOL03618.1"/>
    <property type="molecule type" value="Genomic_DNA"/>
</dbReference>
<reference evidence="2 3" key="1">
    <citation type="submission" date="2023-10" db="EMBL/GenBank/DDBJ databases">
        <title>Chromosome-scale genome assembly provides insights into flower coloration mechanisms of Canna indica.</title>
        <authorList>
            <person name="Li C."/>
        </authorList>
    </citation>
    <scope>NUCLEOTIDE SEQUENCE [LARGE SCALE GENOMIC DNA]</scope>
    <source>
        <tissue evidence="2">Flower</tissue>
    </source>
</reference>
<dbReference type="InterPro" id="IPR011044">
    <property type="entry name" value="Quino_amine_DH_bsu"/>
</dbReference>
<name>A0AAQ3K7N2_9LILI</name>
<dbReference type="InterPro" id="IPR036047">
    <property type="entry name" value="F-box-like_dom_sf"/>
</dbReference>
<dbReference type="SUPFAM" id="SSF50969">
    <property type="entry name" value="YVTN repeat-like/Quinoprotein amine dehydrogenase"/>
    <property type="match status" value="1"/>
</dbReference>
<accession>A0AAQ3K7N2</accession>
<dbReference type="Pfam" id="PF24750">
    <property type="entry name" value="b-prop_At3g26010-like"/>
    <property type="match status" value="1"/>
</dbReference>
<feature type="domain" description="F-box protein At3g26010-like beta-propeller" evidence="1">
    <location>
        <begin position="86"/>
        <end position="328"/>
    </location>
</feature>
<dbReference type="PANTHER" id="PTHR35546">
    <property type="entry name" value="F-BOX PROTEIN INTERACTION DOMAIN PROTEIN-RELATED"/>
    <property type="match status" value="1"/>
</dbReference>
<dbReference type="Gene3D" id="1.20.1280.50">
    <property type="match status" value="1"/>
</dbReference>
<protein>
    <submittedName>
        <fullName evidence="2">F-box protein</fullName>
    </submittedName>
</protein>
<dbReference type="AlphaFoldDB" id="A0AAQ3K7N2"/>
<evidence type="ECO:0000313" key="3">
    <source>
        <dbReference type="Proteomes" id="UP001327560"/>
    </source>
</evidence>
<sequence>MDEDVLSMEILPRLPLKSLFRFKCVGKSWHRLIADDDHLRRRLPLLTTAVFYHSDSTSKEPRFACTSSDAGELQESALDFFPFHRNSTIIDCCGGLLLSYATSTSSFYVLSPITKRWVTLPPARKSTHLAVLAFDPYHSKEFKVISFAGWLPQGAQLEVFSSETSEWAERSVEWGIGSDAMTATLRYFAGVLYILAFPNYIVAVDLDGGMQCRRIQLPETVKPEGCIDKSGGFLHYTCNEGSRIRIWVLEDDDAVGDGGRGKWALKHSVEVGAISRKLPAKLLQQQQQLHLMALHPERDVVYLRSQEGLVAYDMSKEEAEVACELRKEKQRAYLVQIWLFPFSRCMSDCLTDAN</sequence>
<evidence type="ECO:0000259" key="1">
    <source>
        <dbReference type="Pfam" id="PF24750"/>
    </source>
</evidence>
<dbReference type="SUPFAM" id="SSF81383">
    <property type="entry name" value="F-box domain"/>
    <property type="match status" value="1"/>
</dbReference>
<evidence type="ECO:0000313" key="2">
    <source>
        <dbReference type="EMBL" id="WOL03618.1"/>
    </source>
</evidence>
<proteinExistence type="predicted"/>
<dbReference type="PANTHER" id="PTHR35546:SF130">
    <property type="entry name" value="EXPRESSED PROTEIN"/>
    <property type="match status" value="1"/>
</dbReference>
<gene>
    <name evidence="2" type="ORF">Cni_G12338</name>
</gene>
<dbReference type="Proteomes" id="UP001327560">
    <property type="component" value="Chromosome 4"/>
</dbReference>